<dbReference type="EMBL" id="BIMR01000007">
    <property type="protein sequence ID" value="GCE75028.1"/>
    <property type="molecule type" value="Genomic_DNA"/>
</dbReference>
<sequence length="86" mass="8700">MRLKIGSPDEPSAAITMTVIPGTGAPVTESRTVPRTVVTHSAADAAAGTSPAHVAATTAAVTTALPLSRTTPPFANPDARPGRRTR</sequence>
<evidence type="ECO:0000256" key="1">
    <source>
        <dbReference type="SAM" id="MobiDB-lite"/>
    </source>
</evidence>
<keyword evidence="3" id="KW-1185">Reference proteome</keyword>
<evidence type="ECO:0000313" key="2">
    <source>
        <dbReference type="EMBL" id="GCE75028.1"/>
    </source>
</evidence>
<name>A0A402DLR8_9CELL</name>
<gene>
    <name evidence="2" type="ORF">CBZ_00840</name>
</gene>
<dbReference type="AlphaFoldDB" id="A0A402DLR8"/>
<dbReference type="Proteomes" id="UP000289954">
    <property type="component" value="Unassembled WGS sequence"/>
</dbReference>
<organism evidence="2 3">
    <name type="scientific">Cellulomonas biazotea</name>
    <dbReference type="NCBI Taxonomy" id="1709"/>
    <lineage>
        <taxon>Bacteria</taxon>
        <taxon>Bacillati</taxon>
        <taxon>Actinomycetota</taxon>
        <taxon>Actinomycetes</taxon>
        <taxon>Micrococcales</taxon>
        <taxon>Cellulomonadaceae</taxon>
        <taxon>Cellulomonas</taxon>
    </lineage>
</organism>
<protein>
    <submittedName>
        <fullName evidence="2">Uncharacterized protein</fullName>
    </submittedName>
</protein>
<feature type="region of interest" description="Disordered" evidence="1">
    <location>
        <begin position="63"/>
        <end position="86"/>
    </location>
</feature>
<reference evidence="2 3" key="1">
    <citation type="submission" date="2019-01" db="EMBL/GenBank/DDBJ databases">
        <title>Draft genome sequence of Cellulomonas takizawaensis strain TKZ-21.</title>
        <authorList>
            <person name="Yamamura H."/>
            <person name="Hayashi T."/>
            <person name="Hamada M."/>
            <person name="Serisawa Y."/>
            <person name="Matsuyama K."/>
            <person name="Nakagawa Y."/>
            <person name="Otoguro M."/>
            <person name="Yanagida F."/>
            <person name="Hayakawa M."/>
        </authorList>
    </citation>
    <scope>NUCLEOTIDE SEQUENCE [LARGE SCALE GENOMIC DNA]</scope>
    <source>
        <strain evidence="2 3">NBRC12680</strain>
    </source>
</reference>
<evidence type="ECO:0000313" key="3">
    <source>
        <dbReference type="Proteomes" id="UP000289954"/>
    </source>
</evidence>
<accession>A0A402DLR8</accession>
<proteinExistence type="predicted"/>
<comment type="caution">
    <text evidence="2">The sequence shown here is derived from an EMBL/GenBank/DDBJ whole genome shotgun (WGS) entry which is preliminary data.</text>
</comment>